<dbReference type="GO" id="GO:0003899">
    <property type="term" value="F:DNA-directed RNA polymerase activity"/>
    <property type="evidence" value="ECO:0007669"/>
    <property type="project" value="UniProtKB-EC"/>
</dbReference>
<sequence length="615" mass="68174">MEKQLSQCELLKDTLPPPCEAAAELRQLCVAKLIDAQAPPGDPVGLLAAQSVGEPSTQMTLNTFHFAGRGEMNVTLGIPRLREILMSGSAQTSTPCMEVPVRPSAAAHRSCLQIAKRMYKLKLVEAIRLPIGETVDYASDSCTLEFQLLPRSAYAERSLVKPARVLRFLERVLFSDLARRLDHELRDQGKTTLIRSFTLAALARQQRNASSAADGAGEGGVENDNEAEPGATKTRARDEWNEDDGHEAVRRRRMEAEAEEEPSGRLGPDQVIDLDEILNGDDDAEDDAEAAELRELGVDPEGVRDEEDEISGNELDNQPVAASKSLKPGMEFNKSLPSEKSALVGSVNAKDDTGLLDEVEGQVNEEDIELPLEDVEIEDGNKAAIDLELEAESRRTFVTRLHARFSRYDFDRSKSPTWARLTICMFDPKEGRISIDLKTMVTRIVNRSVVSSVPGIEKVIVDKSNQSEWMYRVEGVNIIEMMRYPDVFDLPRLYTNNIYVMGQTYGIEAARAAIQKEVSSVFGHYGIYVNSRHLSLIADYLTKSGVYRAFNRISFRGHPSPLQQMSFETVTSALKTTIQDALIDPLVSPSASLVVGRFVQNSGTNCFDLFQKVQC</sequence>
<organism evidence="9 10">
    <name type="scientific">Fasciolopsis buskii</name>
    <dbReference type="NCBI Taxonomy" id="27845"/>
    <lineage>
        <taxon>Eukaryota</taxon>
        <taxon>Metazoa</taxon>
        <taxon>Spiralia</taxon>
        <taxon>Lophotrochozoa</taxon>
        <taxon>Platyhelminthes</taxon>
        <taxon>Trematoda</taxon>
        <taxon>Digenea</taxon>
        <taxon>Plagiorchiida</taxon>
        <taxon>Echinostomata</taxon>
        <taxon>Echinostomatoidea</taxon>
        <taxon>Fasciolidae</taxon>
        <taxon>Fasciolopsis</taxon>
    </lineage>
</organism>
<dbReference type="GO" id="GO:0005736">
    <property type="term" value="C:RNA polymerase I complex"/>
    <property type="evidence" value="ECO:0007669"/>
    <property type="project" value="TreeGrafter"/>
</dbReference>
<dbReference type="GO" id="GO:0006351">
    <property type="term" value="P:DNA-templated transcription"/>
    <property type="evidence" value="ECO:0007669"/>
    <property type="project" value="InterPro"/>
</dbReference>
<protein>
    <recommendedName>
        <fullName evidence="2">DNA-directed RNA polymerase</fullName>
        <ecNumber evidence="2">2.7.7.6</ecNumber>
    </recommendedName>
</protein>
<evidence type="ECO:0000256" key="1">
    <source>
        <dbReference type="ARBA" id="ARBA00006460"/>
    </source>
</evidence>
<keyword evidence="6" id="KW-0804">Transcription</keyword>
<evidence type="ECO:0000259" key="8">
    <source>
        <dbReference type="Pfam" id="PF04998"/>
    </source>
</evidence>
<dbReference type="EC" id="2.7.7.6" evidence="2"/>
<feature type="region of interest" description="Disordered" evidence="7">
    <location>
        <begin position="287"/>
        <end position="334"/>
    </location>
</feature>
<evidence type="ECO:0000313" key="10">
    <source>
        <dbReference type="Proteomes" id="UP000728185"/>
    </source>
</evidence>
<evidence type="ECO:0000256" key="2">
    <source>
        <dbReference type="ARBA" id="ARBA00012418"/>
    </source>
</evidence>
<keyword evidence="4" id="KW-0808">Transferase</keyword>
<evidence type="ECO:0000256" key="3">
    <source>
        <dbReference type="ARBA" id="ARBA00022478"/>
    </source>
</evidence>
<dbReference type="EMBL" id="LUCM01003957">
    <property type="protein sequence ID" value="KAA0195063.1"/>
    <property type="molecule type" value="Genomic_DNA"/>
</dbReference>
<feature type="region of interest" description="Disordered" evidence="7">
    <location>
        <begin position="209"/>
        <end position="271"/>
    </location>
</feature>
<gene>
    <name evidence="9" type="ORF">FBUS_06119</name>
</gene>
<feature type="compositionally biased region" description="Basic and acidic residues" evidence="7">
    <location>
        <begin position="291"/>
        <end position="303"/>
    </location>
</feature>
<dbReference type="Gene3D" id="3.30.70.2850">
    <property type="match status" value="1"/>
</dbReference>
<comment type="caution">
    <text evidence="9">The sequence shown here is derived from an EMBL/GenBank/DDBJ whole genome shotgun (WGS) entry which is preliminary data.</text>
</comment>
<feature type="domain" description="RNA polymerase Rpb1" evidence="8">
    <location>
        <begin position="35"/>
        <end position="553"/>
    </location>
</feature>
<dbReference type="InterPro" id="IPR045867">
    <property type="entry name" value="DNA-dir_RpoC_beta_prime"/>
</dbReference>
<evidence type="ECO:0000256" key="6">
    <source>
        <dbReference type="ARBA" id="ARBA00023163"/>
    </source>
</evidence>
<dbReference type="GO" id="GO:0003677">
    <property type="term" value="F:DNA binding"/>
    <property type="evidence" value="ECO:0007669"/>
    <property type="project" value="InterPro"/>
</dbReference>
<dbReference type="PANTHER" id="PTHR19376:SF11">
    <property type="entry name" value="DNA-DIRECTED RNA POLYMERASE I SUBUNIT RPA1"/>
    <property type="match status" value="1"/>
</dbReference>
<accession>A0A8E0VLN0</accession>
<evidence type="ECO:0000256" key="5">
    <source>
        <dbReference type="ARBA" id="ARBA00022695"/>
    </source>
</evidence>
<evidence type="ECO:0000256" key="4">
    <source>
        <dbReference type="ARBA" id="ARBA00022679"/>
    </source>
</evidence>
<evidence type="ECO:0000256" key="7">
    <source>
        <dbReference type="SAM" id="MobiDB-lite"/>
    </source>
</evidence>
<proteinExistence type="inferred from homology"/>
<name>A0A8E0VLN0_9TREM</name>
<dbReference type="Pfam" id="PF04998">
    <property type="entry name" value="RNA_pol_Rpb1_5"/>
    <property type="match status" value="1"/>
</dbReference>
<dbReference type="InterPro" id="IPR007081">
    <property type="entry name" value="RNA_pol_Rpb1_5"/>
</dbReference>
<comment type="similarity">
    <text evidence="1">Belongs to the RNA polymerase beta' chain family.</text>
</comment>
<dbReference type="SUPFAM" id="SSF64484">
    <property type="entry name" value="beta and beta-prime subunits of DNA dependent RNA-polymerase"/>
    <property type="match status" value="1"/>
</dbReference>
<keyword evidence="5" id="KW-0548">Nucleotidyltransferase</keyword>
<keyword evidence="3 9" id="KW-0240">DNA-directed RNA polymerase</keyword>
<dbReference type="PANTHER" id="PTHR19376">
    <property type="entry name" value="DNA-DIRECTED RNA POLYMERASE"/>
    <property type="match status" value="1"/>
</dbReference>
<dbReference type="OrthoDB" id="270392at2759"/>
<evidence type="ECO:0000313" key="9">
    <source>
        <dbReference type="EMBL" id="KAA0195063.1"/>
    </source>
</evidence>
<dbReference type="Proteomes" id="UP000728185">
    <property type="component" value="Unassembled WGS sequence"/>
</dbReference>
<reference evidence="9" key="1">
    <citation type="submission" date="2019-05" db="EMBL/GenBank/DDBJ databases">
        <title>Annotation for the trematode Fasciolopsis buski.</title>
        <authorList>
            <person name="Choi Y.-J."/>
        </authorList>
    </citation>
    <scope>NUCLEOTIDE SEQUENCE</scope>
    <source>
        <strain evidence="9">HT</strain>
        <tissue evidence="9">Whole worm</tissue>
    </source>
</reference>
<dbReference type="AlphaFoldDB" id="A0A8E0VLN0"/>
<keyword evidence="10" id="KW-1185">Reference proteome</keyword>